<evidence type="ECO:0000313" key="2">
    <source>
        <dbReference type="Proteomes" id="UP000012063"/>
    </source>
</evidence>
<gene>
    <name evidence="1" type="ORF">HSACCH_01726</name>
</gene>
<dbReference type="AlphaFoldDB" id="M5E128"/>
<dbReference type="OrthoDB" id="2111631at2"/>
<organism evidence="1 2">
    <name type="scientific">Halanaerobium saccharolyticum subsp. saccharolyticum DSM 6643</name>
    <dbReference type="NCBI Taxonomy" id="1293054"/>
    <lineage>
        <taxon>Bacteria</taxon>
        <taxon>Bacillati</taxon>
        <taxon>Bacillota</taxon>
        <taxon>Clostridia</taxon>
        <taxon>Halanaerobiales</taxon>
        <taxon>Halanaerobiaceae</taxon>
        <taxon>Halanaerobium</taxon>
    </lineage>
</organism>
<protein>
    <submittedName>
        <fullName evidence="1">Uncharacterized protein</fullName>
    </submittedName>
</protein>
<dbReference type="eggNOG" id="ENOG5032U4W">
    <property type="taxonomic scope" value="Bacteria"/>
</dbReference>
<dbReference type="RefSeq" id="WP_005489249.1">
    <property type="nucleotide sequence ID" value="NZ_CAUI01000021.1"/>
</dbReference>
<keyword evidence="2" id="KW-1185">Reference proteome</keyword>
<accession>M5E128</accession>
<evidence type="ECO:0000313" key="1">
    <source>
        <dbReference type="EMBL" id="CCU79943.1"/>
    </source>
</evidence>
<dbReference type="STRING" id="1293054.HSACCH_01726"/>
<reference evidence="2" key="1">
    <citation type="journal article" date="2013" name="Genome Announc.">
        <title>Genome Sequence of Halanaerobium saccharolyticum subsp. saccharolyticum Strain DSM 6643T, a Halophilic Hydrogen-Producing Bacterium.</title>
        <authorList>
            <person name="Kivisto A."/>
            <person name="Larjo A."/>
            <person name="Ciranna A."/>
            <person name="Santala V."/>
            <person name="Roos C."/>
            <person name="Karp M."/>
        </authorList>
    </citation>
    <scope>NUCLEOTIDE SEQUENCE [LARGE SCALE GENOMIC DNA]</scope>
    <source>
        <strain evidence="2">DSM 6643</strain>
    </source>
</reference>
<dbReference type="InParanoid" id="M5E128"/>
<proteinExistence type="predicted"/>
<sequence>MWFRKIFISTLLIIFIVNPLSAAELENYYLQTSFYTHHYSNKEYQNNQQNLIGIERHYSNNQLNGIAFFKNTYDQNTIYIYSGKNYYLSKLGNTEITAKLTYGIVHGYDDENGKYSTWMHDMGTFPALVFAVGLRKKPYRLEIIPFADAGIIITGGLEF</sequence>
<dbReference type="Proteomes" id="UP000012063">
    <property type="component" value="Unassembled WGS sequence"/>
</dbReference>
<dbReference type="EMBL" id="CAUI01000021">
    <property type="protein sequence ID" value="CCU79943.1"/>
    <property type="molecule type" value="Genomic_DNA"/>
</dbReference>
<name>M5E128_9FIRM</name>
<comment type="caution">
    <text evidence="1">The sequence shown here is derived from an EMBL/GenBank/DDBJ whole genome shotgun (WGS) entry which is preliminary data.</text>
</comment>